<reference evidence="3" key="1">
    <citation type="journal article" date="2019" name="Int. J. Syst. Evol. Microbiol.">
        <title>The Global Catalogue of Microorganisms (GCM) 10K type strain sequencing project: providing services to taxonomists for standard genome sequencing and annotation.</title>
        <authorList>
            <consortium name="The Broad Institute Genomics Platform"/>
            <consortium name="The Broad Institute Genome Sequencing Center for Infectious Disease"/>
            <person name="Wu L."/>
            <person name="Ma J."/>
        </authorList>
    </citation>
    <scope>NUCLEOTIDE SEQUENCE [LARGE SCALE GENOMIC DNA]</scope>
    <source>
        <strain evidence="3">CCUG 71848</strain>
    </source>
</reference>
<evidence type="ECO:0000313" key="3">
    <source>
        <dbReference type="Proteomes" id="UP001597156"/>
    </source>
</evidence>
<sequence length="185" mass="21437">MMFVFKQFELNQHQVSLLLPEKNQAAALFEAVQADRKELRKWMPWVDDTKSERAEAKFIKYIQGQMVNGKVFMLTIVVDQVPVGMIDFHNIDRANRHAEVGYWLSSQAQGQGVMTRSLEAIIDYGFKTLGLHKILIQVDTENTKSSAIPQRLGFSREAVFKEQIYFHGQFRDFEEFGLVNPVDRH</sequence>
<dbReference type="SUPFAM" id="SSF55729">
    <property type="entry name" value="Acyl-CoA N-acyltransferases (Nat)"/>
    <property type="match status" value="1"/>
</dbReference>
<evidence type="ECO:0000259" key="1">
    <source>
        <dbReference type="PROSITE" id="PS51186"/>
    </source>
</evidence>
<dbReference type="PROSITE" id="PS51186">
    <property type="entry name" value="GNAT"/>
    <property type="match status" value="1"/>
</dbReference>
<gene>
    <name evidence="2" type="ORF">ACFQ22_08290</name>
</gene>
<keyword evidence="2" id="KW-0808">Transferase</keyword>
<dbReference type="RefSeq" id="WP_225419082.1">
    <property type="nucleotide sequence ID" value="NZ_JBHTLH010000019.1"/>
</dbReference>
<accession>A0ABW3PLS4</accession>
<feature type="domain" description="N-acetyltransferase" evidence="1">
    <location>
        <begin position="29"/>
        <end position="172"/>
    </location>
</feature>
<comment type="caution">
    <text evidence="2">The sequence shown here is derived from an EMBL/GenBank/DDBJ whole genome shotgun (WGS) entry which is preliminary data.</text>
</comment>
<keyword evidence="2" id="KW-0012">Acyltransferase</keyword>
<evidence type="ECO:0000313" key="2">
    <source>
        <dbReference type="EMBL" id="MFD1125353.1"/>
    </source>
</evidence>
<dbReference type="Gene3D" id="3.40.630.30">
    <property type="match status" value="1"/>
</dbReference>
<dbReference type="InterPro" id="IPR051908">
    <property type="entry name" value="Ribosomal_N-acetyltransferase"/>
</dbReference>
<dbReference type="GO" id="GO:0016746">
    <property type="term" value="F:acyltransferase activity"/>
    <property type="evidence" value="ECO:0007669"/>
    <property type="project" value="UniProtKB-KW"/>
</dbReference>
<dbReference type="PANTHER" id="PTHR43441:SF11">
    <property type="entry name" value="RIBOSOMAL-PROTEIN-SERINE ACETYLTRANSFERASE"/>
    <property type="match status" value="1"/>
</dbReference>
<dbReference type="InterPro" id="IPR000182">
    <property type="entry name" value="GNAT_dom"/>
</dbReference>
<dbReference type="Proteomes" id="UP001597156">
    <property type="component" value="Unassembled WGS sequence"/>
</dbReference>
<dbReference type="PANTHER" id="PTHR43441">
    <property type="entry name" value="RIBOSOMAL-PROTEIN-SERINE ACETYLTRANSFERASE"/>
    <property type="match status" value="1"/>
</dbReference>
<name>A0ABW3PLS4_9LACO</name>
<proteinExistence type="predicted"/>
<dbReference type="Pfam" id="PF13302">
    <property type="entry name" value="Acetyltransf_3"/>
    <property type="match status" value="1"/>
</dbReference>
<organism evidence="2 3">
    <name type="scientific">Lentilactobacillus raoultii</name>
    <dbReference type="NCBI Taxonomy" id="1987503"/>
    <lineage>
        <taxon>Bacteria</taxon>
        <taxon>Bacillati</taxon>
        <taxon>Bacillota</taxon>
        <taxon>Bacilli</taxon>
        <taxon>Lactobacillales</taxon>
        <taxon>Lactobacillaceae</taxon>
        <taxon>Lentilactobacillus</taxon>
    </lineage>
</organism>
<protein>
    <submittedName>
        <fullName evidence="2">GNAT family N-acetyltransferase</fullName>
        <ecNumber evidence="2">2.3.-.-</ecNumber>
    </submittedName>
</protein>
<dbReference type="InterPro" id="IPR016181">
    <property type="entry name" value="Acyl_CoA_acyltransferase"/>
</dbReference>
<keyword evidence="3" id="KW-1185">Reference proteome</keyword>
<dbReference type="CDD" id="cd04301">
    <property type="entry name" value="NAT_SF"/>
    <property type="match status" value="1"/>
</dbReference>
<dbReference type="EC" id="2.3.-.-" evidence="2"/>
<dbReference type="EMBL" id="JBHTLH010000019">
    <property type="protein sequence ID" value="MFD1125353.1"/>
    <property type="molecule type" value="Genomic_DNA"/>
</dbReference>